<feature type="compositionally biased region" description="Polar residues" evidence="1">
    <location>
        <begin position="22"/>
        <end position="34"/>
    </location>
</feature>
<dbReference type="EMBL" id="CP090894">
    <property type="protein sequence ID" value="ULT93731.1"/>
    <property type="molecule type" value="Genomic_DNA"/>
</dbReference>
<name>A0AAE9AFM5_CAEBR</name>
<organism evidence="2 3">
    <name type="scientific">Caenorhabditis briggsae</name>
    <dbReference type="NCBI Taxonomy" id="6238"/>
    <lineage>
        <taxon>Eukaryota</taxon>
        <taxon>Metazoa</taxon>
        <taxon>Ecdysozoa</taxon>
        <taxon>Nematoda</taxon>
        <taxon>Chromadorea</taxon>
        <taxon>Rhabditida</taxon>
        <taxon>Rhabditina</taxon>
        <taxon>Rhabditomorpha</taxon>
        <taxon>Rhabditoidea</taxon>
        <taxon>Rhabditidae</taxon>
        <taxon>Peloderinae</taxon>
        <taxon>Caenorhabditis</taxon>
    </lineage>
</organism>
<accession>A0AAE9AFM5</accession>
<feature type="compositionally biased region" description="Basic and acidic residues" evidence="1">
    <location>
        <begin position="37"/>
        <end position="46"/>
    </location>
</feature>
<evidence type="ECO:0000313" key="3">
    <source>
        <dbReference type="Proteomes" id="UP000827892"/>
    </source>
</evidence>
<dbReference type="AlphaFoldDB" id="A0AAE9AFM5"/>
<feature type="compositionally biased region" description="Polar residues" evidence="1">
    <location>
        <begin position="225"/>
        <end position="248"/>
    </location>
</feature>
<feature type="region of interest" description="Disordered" evidence="1">
    <location>
        <begin position="22"/>
        <end position="53"/>
    </location>
</feature>
<dbReference type="PANTHER" id="PTHR31430">
    <property type="entry name" value="PROTEIN CBG22332-RELATED"/>
    <property type="match status" value="1"/>
</dbReference>
<reference evidence="2 3" key="1">
    <citation type="submission" date="2022-05" db="EMBL/GenBank/DDBJ databases">
        <title>Chromosome-level reference genomes for two strains of Caenorhabditis briggsae: an improved platform for comparative genomics.</title>
        <authorList>
            <person name="Stevens L."/>
            <person name="Andersen E.C."/>
        </authorList>
    </citation>
    <scope>NUCLEOTIDE SEQUENCE [LARGE SCALE GENOMIC DNA]</scope>
    <source>
        <strain evidence="2">QX1410_ONT</strain>
        <tissue evidence="2">Whole-organism</tissue>
    </source>
</reference>
<gene>
    <name evidence="2" type="ORF">L3Y34_003311</name>
</gene>
<protein>
    <submittedName>
        <fullName evidence="2">Uncharacterized protein</fullName>
    </submittedName>
</protein>
<evidence type="ECO:0000313" key="2">
    <source>
        <dbReference type="EMBL" id="ULT93731.1"/>
    </source>
</evidence>
<evidence type="ECO:0000256" key="1">
    <source>
        <dbReference type="SAM" id="MobiDB-lite"/>
    </source>
</evidence>
<sequence>MTDFESQNLHAAASLDNLSLKNWTLPSAPTPQDSSEPESKKCRVGSDETSSGEGGIISIIPGFIRDVCKNPKSAELRVAYDAPTLQSTYTYAISWEEDGDSDCDSKFSKIREASQLARKISSSLSLGGPPTPVTARCDGPCKKEFQSNLLSTIGRCDHYLCNACYGIVKNSDGTNGCSSLNCFWKGTSREESKKNYEKDVCRKQRTKATEMNSLGIDVKPASAASSRLTLTPSDSAPTSSNSATSDAGTLTIVPSVKSRPNPKTPIRLRLIIVEPSEQYGMTHTYCNLKALSCIKLITAIETMLVRKQRSTEEYIPKASLYYGLLKEDGTMGMRRIKTASYSGLTIGDIPKLGHRLVLIMDMGEYVPKGTKIYLE</sequence>
<proteinExistence type="predicted"/>
<dbReference type="Proteomes" id="UP000827892">
    <property type="component" value="Chromosome IV"/>
</dbReference>
<feature type="region of interest" description="Disordered" evidence="1">
    <location>
        <begin position="225"/>
        <end position="258"/>
    </location>
</feature>
<dbReference type="PANTHER" id="PTHR31430:SF0">
    <property type="entry name" value="RING-TYPE DOMAIN-CONTAINING PROTEIN-RELATED"/>
    <property type="match status" value="1"/>
</dbReference>